<dbReference type="InterPro" id="IPR036397">
    <property type="entry name" value="RNaseH_sf"/>
</dbReference>
<name>A0A9D3V8X8_9ROSI</name>
<organism evidence="2 3">
    <name type="scientific">Gossypium stocksii</name>
    <dbReference type="NCBI Taxonomy" id="47602"/>
    <lineage>
        <taxon>Eukaryota</taxon>
        <taxon>Viridiplantae</taxon>
        <taxon>Streptophyta</taxon>
        <taxon>Embryophyta</taxon>
        <taxon>Tracheophyta</taxon>
        <taxon>Spermatophyta</taxon>
        <taxon>Magnoliopsida</taxon>
        <taxon>eudicotyledons</taxon>
        <taxon>Gunneridae</taxon>
        <taxon>Pentapetalae</taxon>
        <taxon>rosids</taxon>
        <taxon>malvids</taxon>
        <taxon>Malvales</taxon>
        <taxon>Malvaceae</taxon>
        <taxon>Malvoideae</taxon>
        <taxon>Gossypium</taxon>
    </lineage>
</organism>
<dbReference type="InterPro" id="IPR001584">
    <property type="entry name" value="Integrase_cat-core"/>
</dbReference>
<gene>
    <name evidence="2" type="ORF">J1N35_026795</name>
</gene>
<dbReference type="AlphaFoldDB" id="A0A9D3V8X8"/>
<accession>A0A9D3V8X8</accession>
<dbReference type="InterPro" id="IPR012337">
    <property type="entry name" value="RNaseH-like_sf"/>
</dbReference>
<dbReference type="GO" id="GO:0003676">
    <property type="term" value="F:nucleic acid binding"/>
    <property type="evidence" value="ECO:0007669"/>
    <property type="project" value="InterPro"/>
</dbReference>
<dbReference type="SUPFAM" id="SSF53098">
    <property type="entry name" value="Ribonuclease H-like"/>
    <property type="match status" value="1"/>
</dbReference>
<dbReference type="Pfam" id="PF13976">
    <property type="entry name" value="gag_pre-integrs"/>
    <property type="match status" value="1"/>
</dbReference>
<dbReference type="Gene3D" id="3.30.420.10">
    <property type="entry name" value="Ribonuclease H-like superfamily/Ribonuclease H"/>
    <property type="match status" value="1"/>
</dbReference>
<dbReference type="GO" id="GO:0015074">
    <property type="term" value="P:DNA integration"/>
    <property type="evidence" value="ECO:0007669"/>
    <property type="project" value="InterPro"/>
</dbReference>
<reference evidence="2 3" key="1">
    <citation type="journal article" date="2021" name="Plant Biotechnol. J.">
        <title>Multi-omics assisted identification of the key and species-specific regulatory components of drought-tolerant mechanisms in Gossypium stocksii.</title>
        <authorList>
            <person name="Yu D."/>
            <person name="Ke L."/>
            <person name="Zhang D."/>
            <person name="Wu Y."/>
            <person name="Sun Y."/>
            <person name="Mei J."/>
            <person name="Sun J."/>
            <person name="Sun Y."/>
        </authorList>
    </citation>
    <scope>NUCLEOTIDE SEQUENCE [LARGE SCALE GENOMIC DNA]</scope>
    <source>
        <strain evidence="3">cv. E1</strain>
        <tissue evidence="2">Leaf</tissue>
    </source>
</reference>
<dbReference type="PANTHER" id="PTHR42648:SF18">
    <property type="entry name" value="RETROTRANSPOSON, UNCLASSIFIED-LIKE PROTEIN"/>
    <property type="match status" value="1"/>
</dbReference>
<proteinExistence type="predicted"/>
<dbReference type="InterPro" id="IPR039537">
    <property type="entry name" value="Retrotran_Ty1/copia-like"/>
</dbReference>
<comment type="caution">
    <text evidence="2">The sequence shown here is derived from an EMBL/GenBank/DDBJ whole genome shotgun (WGS) entry which is preliminary data.</text>
</comment>
<evidence type="ECO:0000313" key="3">
    <source>
        <dbReference type="Proteomes" id="UP000828251"/>
    </source>
</evidence>
<protein>
    <recommendedName>
        <fullName evidence="1">Integrase catalytic domain-containing protein</fullName>
    </recommendedName>
</protein>
<dbReference type="OrthoDB" id="997963at2759"/>
<sequence length="274" mass="32164">MHGMKKNLLFVAQLTSAGHHVWFSPQGVKVFKNVKVSGTPTMEGKRMESVYVMSTETTYVNKTKKNETIDLWYARLGHVSYHKLKVMMKKSMLKGLPQLEVRDDTICVGCQFGKAYQLPYEESKYKVKALLELVHFDVFGRIEQPSISGMRYMVIFIDDFSRYVWVFFMKEKLETFAKCKEFKEVAEIEVGRKIQCLHTNNSEEYISDEFSSYVKNNKIHHQFTCANTPQQNEVIKRRNRHLVETCWSMLQAKNIPRRFWAECMKTAAHVINKF</sequence>
<dbReference type="InterPro" id="IPR025724">
    <property type="entry name" value="GAG-pre-integrase_dom"/>
</dbReference>
<dbReference type="PANTHER" id="PTHR42648">
    <property type="entry name" value="TRANSPOSASE, PUTATIVE-RELATED"/>
    <property type="match status" value="1"/>
</dbReference>
<evidence type="ECO:0000259" key="1">
    <source>
        <dbReference type="PROSITE" id="PS50994"/>
    </source>
</evidence>
<dbReference type="EMBL" id="JAIQCV010000008">
    <property type="protein sequence ID" value="KAH1074467.1"/>
    <property type="molecule type" value="Genomic_DNA"/>
</dbReference>
<feature type="domain" description="Integrase catalytic" evidence="1">
    <location>
        <begin position="115"/>
        <end position="274"/>
    </location>
</feature>
<dbReference type="PROSITE" id="PS50994">
    <property type="entry name" value="INTEGRASE"/>
    <property type="match status" value="1"/>
</dbReference>
<keyword evidence="3" id="KW-1185">Reference proteome</keyword>
<evidence type="ECO:0000313" key="2">
    <source>
        <dbReference type="EMBL" id="KAH1074467.1"/>
    </source>
</evidence>
<dbReference type="Pfam" id="PF00665">
    <property type="entry name" value="rve"/>
    <property type="match status" value="1"/>
</dbReference>
<dbReference type="Proteomes" id="UP000828251">
    <property type="component" value="Unassembled WGS sequence"/>
</dbReference>